<dbReference type="InterPro" id="IPR024079">
    <property type="entry name" value="MetalloPept_cat_dom_sf"/>
</dbReference>
<evidence type="ECO:0000313" key="2">
    <source>
        <dbReference type="Proteomes" id="UP000494119"/>
    </source>
</evidence>
<dbReference type="Pfam" id="PF05488">
    <property type="entry name" value="PAAR_motif"/>
    <property type="match status" value="1"/>
</dbReference>
<protein>
    <recommendedName>
        <fullName evidence="3">PAAR motif-containing protein</fullName>
    </recommendedName>
</protein>
<dbReference type="SUPFAM" id="SSF55486">
    <property type="entry name" value="Metalloproteases ('zincins'), catalytic domain"/>
    <property type="match status" value="1"/>
</dbReference>
<sequence>MKRAILRLGDTTTAGGHVLEGIDRCSHQGVAKTFIGARIWCPVCKTEGVIGWRGPHRTSIMMGKQQALDGDICICKCDPPPVCLASQDTAWHTFTDEEVENYGESRTASATAQNGAALFRASPTGRLDGNEDESPYPAAATNNVQPADCSYLDGTKGRIDAPADFYRHTNNVVVSAGKPTTFDFPGGGAGPATLYQTTVDGHSLDIYTPVHGPADGFSVPDGTAIAKSLETIPSRQLQNLSNVSVNPEANPQDALWQKIYNKPDFLSAATASINQGIAFYPWRGWTTIPQQYIDSTMLHETGHLWSEALWADQTKKQQWLDAIASDGRAPSDYARSNANEDFAETSNMYWSSKGTPCEAEGRKRYPARYAYFDSITK</sequence>
<name>A0A6J5FVF1_9BURK</name>
<proteinExistence type="predicted"/>
<dbReference type="CDD" id="cd14744">
    <property type="entry name" value="PAAR_CT_2"/>
    <property type="match status" value="1"/>
</dbReference>
<gene>
    <name evidence="1" type="ORF">LMG28688_02638</name>
</gene>
<evidence type="ECO:0000313" key="1">
    <source>
        <dbReference type="EMBL" id="CAB3788192.1"/>
    </source>
</evidence>
<organism evidence="1 2">
    <name type="scientific">Paraburkholderia caffeinitolerans</name>
    <dbReference type="NCBI Taxonomy" id="1723730"/>
    <lineage>
        <taxon>Bacteria</taxon>
        <taxon>Pseudomonadati</taxon>
        <taxon>Pseudomonadota</taxon>
        <taxon>Betaproteobacteria</taxon>
        <taxon>Burkholderiales</taxon>
        <taxon>Burkholderiaceae</taxon>
        <taxon>Paraburkholderia</taxon>
    </lineage>
</organism>
<keyword evidence="2" id="KW-1185">Reference proteome</keyword>
<reference evidence="1 2" key="1">
    <citation type="submission" date="2020-04" db="EMBL/GenBank/DDBJ databases">
        <authorList>
            <person name="De Canck E."/>
        </authorList>
    </citation>
    <scope>NUCLEOTIDE SEQUENCE [LARGE SCALE GENOMIC DNA]</scope>
    <source>
        <strain evidence="1 2">LMG 28688</strain>
    </source>
</reference>
<dbReference type="AlphaFoldDB" id="A0A6J5FVF1"/>
<dbReference type="InterPro" id="IPR008727">
    <property type="entry name" value="PAAR_motif"/>
</dbReference>
<dbReference type="RefSeq" id="WP_129563571.1">
    <property type="nucleotide sequence ID" value="NZ_CADIKL010000011.1"/>
</dbReference>
<accession>A0A6J5FVF1</accession>
<dbReference type="EMBL" id="CADIKL010000011">
    <property type="protein sequence ID" value="CAB3788192.1"/>
    <property type="molecule type" value="Genomic_DNA"/>
</dbReference>
<dbReference type="Proteomes" id="UP000494119">
    <property type="component" value="Unassembled WGS sequence"/>
</dbReference>
<evidence type="ECO:0008006" key="3">
    <source>
        <dbReference type="Google" id="ProtNLM"/>
    </source>
</evidence>
<dbReference type="Gene3D" id="3.40.390.10">
    <property type="entry name" value="Collagenase (Catalytic Domain)"/>
    <property type="match status" value="1"/>
</dbReference>
<dbReference type="GO" id="GO:0008237">
    <property type="term" value="F:metallopeptidase activity"/>
    <property type="evidence" value="ECO:0007669"/>
    <property type="project" value="InterPro"/>
</dbReference>